<dbReference type="PANTHER" id="PTHR13271">
    <property type="entry name" value="UNCHARACTERIZED PUTATIVE METHYLTRANSFERASE"/>
    <property type="match status" value="1"/>
</dbReference>
<dbReference type="PANTHER" id="PTHR13271:SF47">
    <property type="entry name" value="ACTIN-HISTIDINE N-METHYLTRANSFERASE"/>
    <property type="match status" value="1"/>
</dbReference>
<comment type="caution">
    <text evidence="4">The sequence shown here is derived from an EMBL/GenBank/DDBJ whole genome shotgun (WGS) entry which is preliminary data.</text>
</comment>
<reference evidence="4" key="1">
    <citation type="journal article" date="2020" name="Nat. Commun.">
        <title>Large-scale genome sequencing of mycorrhizal fungi provides insights into the early evolution of symbiotic traits.</title>
        <authorList>
            <person name="Miyauchi S."/>
            <person name="Kiss E."/>
            <person name="Kuo A."/>
            <person name="Drula E."/>
            <person name="Kohler A."/>
            <person name="Sanchez-Garcia M."/>
            <person name="Morin E."/>
            <person name="Andreopoulos B."/>
            <person name="Barry K.W."/>
            <person name="Bonito G."/>
            <person name="Buee M."/>
            <person name="Carver A."/>
            <person name="Chen C."/>
            <person name="Cichocki N."/>
            <person name="Clum A."/>
            <person name="Culley D."/>
            <person name="Crous P.W."/>
            <person name="Fauchery L."/>
            <person name="Girlanda M."/>
            <person name="Hayes R.D."/>
            <person name="Keri Z."/>
            <person name="LaButti K."/>
            <person name="Lipzen A."/>
            <person name="Lombard V."/>
            <person name="Magnuson J."/>
            <person name="Maillard F."/>
            <person name="Murat C."/>
            <person name="Nolan M."/>
            <person name="Ohm R.A."/>
            <person name="Pangilinan J."/>
            <person name="Pereira M.F."/>
            <person name="Perotto S."/>
            <person name="Peter M."/>
            <person name="Pfister S."/>
            <person name="Riley R."/>
            <person name="Sitrit Y."/>
            <person name="Stielow J.B."/>
            <person name="Szollosi G."/>
            <person name="Zifcakova L."/>
            <person name="Stursova M."/>
            <person name="Spatafora J.W."/>
            <person name="Tedersoo L."/>
            <person name="Vaario L.M."/>
            <person name="Yamada A."/>
            <person name="Yan M."/>
            <person name="Wang P."/>
            <person name="Xu J."/>
            <person name="Bruns T."/>
            <person name="Baldrian P."/>
            <person name="Vilgalys R."/>
            <person name="Dunand C."/>
            <person name="Henrissat B."/>
            <person name="Grigoriev I.V."/>
            <person name="Hibbett D."/>
            <person name="Nagy L.G."/>
            <person name="Martin F.M."/>
        </authorList>
    </citation>
    <scope>NUCLEOTIDE SEQUENCE</scope>
    <source>
        <strain evidence="4">UH-Tt-Lm1</strain>
    </source>
</reference>
<protein>
    <recommendedName>
        <fullName evidence="6">SET domain-containing protein</fullName>
    </recommendedName>
</protein>
<evidence type="ECO:0000256" key="2">
    <source>
        <dbReference type="ARBA" id="ARBA00022679"/>
    </source>
</evidence>
<sequence length="446" mass="49898">MDLSPSAFHVERRPRAGYGLFLTTPCPPLGPLFVVPPPALVNVKTLAPLYPGSKRLSAHQLISLHLYLHKPLDSTQESGDNLFGPFISILPREFDSHPLTWVIEQTLNGDNEPGSTFLALLPRSTRFLLSTLAGRFQRDSNAVIKYLLPLGLVEWSLSRLPTARHLLTQYLFSSVNTRCIYYRIKETRSDEANVTLCPILDFANHGWHHSDIHPVSNTETSNTRPKARDEFQFLATEHISKVEIGKEIYLRYGGHSNQSLFVEYGFVNAVSNQEMESGTYPAEVDVQTIVTGLFEGQGAVGSWMQTVLQNEGYWGDWTLSTSPNPASPSFRLITALRLLAMGSEMTCVPTGDEEEVACQPWRDTLLGRSEAISPSNEARWRMALATICDTVVEEGTTGLARTSNFSFDPQGRPWSRWMRDNIALLWSEQVVVARAVLRSLEDGVEF</sequence>
<dbReference type="OrthoDB" id="341421at2759"/>
<reference evidence="4" key="2">
    <citation type="submission" date="2020-11" db="EMBL/GenBank/DDBJ databases">
        <authorList>
            <consortium name="DOE Joint Genome Institute"/>
            <person name="Kuo A."/>
            <person name="Miyauchi S."/>
            <person name="Kiss E."/>
            <person name="Drula E."/>
            <person name="Kohler A."/>
            <person name="Sanchez-Garcia M."/>
            <person name="Andreopoulos B."/>
            <person name="Barry K.W."/>
            <person name="Bonito G."/>
            <person name="Buee M."/>
            <person name="Carver A."/>
            <person name="Chen C."/>
            <person name="Cichocki N."/>
            <person name="Clum A."/>
            <person name="Culley D."/>
            <person name="Crous P.W."/>
            <person name="Fauchery L."/>
            <person name="Girlanda M."/>
            <person name="Hayes R."/>
            <person name="Keri Z."/>
            <person name="Labutti K."/>
            <person name="Lipzen A."/>
            <person name="Lombard V."/>
            <person name="Magnuson J."/>
            <person name="Maillard F."/>
            <person name="Morin E."/>
            <person name="Murat C."/>
            <person name="Nolan M."/>
            <person name="Ohm R."/>
            <person name="Pangilinan J."/>
            <person name="Pereira M."/>
            <person name="Perotto S."/>
            <person name="Peter M."/>
            <person name="Riley R."/>
            <person name="Sitrit Y."/>
            <person name="Stielow B."/>
            <person name="Szollosi G."/>
            <person name="Zifcakova L."/>
            <person name="Stursova M."/>
            <person name="Spatafora J.W."/>
            <person name="Tedersoo L."/>
            <person name="Vaario L.-M."/>
            <person name="Yamada A."/>
            <person name="Yan M."/>
            <person name="Wang P."/>
            <person name="Xu J."/>
            <person name="Bruns T."/>
            <person name="Baldrian P."/>
            <person name="Vilgalys R."/>
            <person name="Henrissat B."/>
            <person name="Grigoriev I.V."/>
            <person name="Hibbett D."/>
            <person name="Nagy L.G."/>
            <person name="Martin F.M."/>
        </authorList>
    </citation>
    <scope>NUCLEOTIDE SEQUENCE</scope>
    <source>
        <strain evidence="4">UH-Tt-Lm1</strain>
    </source>
</reference>
<evidence type="ECO:0000313" key="5">
    <source>
        <dbReference type="Proteomes" id="UP000736335"/>
    </source>
</evidence>
<name>A0A9P6HTS5_9AGAM</name>
<keyword evidence="3" id="KW-0949">S-adenosyl-L-methionine</keyword>
<dbReference type="AlphaFoldDB" id="A0A9P6HTS5"/>
<evidence type="ECO:0000256" key="3">
    <source>
        <dbReference type="ARBA" id="ARBA00022691"/>
    </source>
</evidence>
<evidence type="ECO:0000256" key="1">
    <source>
        <dbReference type="ARBA" id="ARBA00022603"/>
    </source>
</evidence>
<dbReference type="InterPro" id="IPR050600">
    <property type="entry name" value="SETD3_SETD6_MTase"/>
</dbReference>
<proteinExistence type="predicted"/>
<dbReference type="GO" id="GO:0016279">
    <property type="term" value="F:protein-lysine N-methyltransferase activity"/>
    <property type="evidence" value="ECO:0007669"/>
    <property type="project" value="TreeGrafter"/>
</dbReference>
<accession>A0A9P6HTS5</accession>
<dbReference type="InterPro" id="IPR046341">
    <property type="entry name" value="SET_dom_sf"/>
</dbReference>
<dbReference type="EMBL" id="WIUZ02000001">
    <property type="protein sequence ID" value="KAF9792401.1"/>
    <property type="molecule type" value="Genomic_DNA"/>
</dbReference>
<gene>
    <name evidence="4" type="ORF">BJ322DRAFT_1151116</name>
</gene>
<evidence type="ECO:0000313" key="4">
    <source>
        <dbReference type="EMBL" id="KAF9792401.1"/>
    </source>
</evidence>
<dbReference type="Gene3D" id="3.90.1410.10">
    <property type="entry name" value="set domain protein methyltransferase, domain 1"/>
    <property type="match status" value="1"/>
</dbReference>
<dbReference type="GO" id="GO:0032259">
    <property type="term" value="P:methylation"/>
    <property type="evidence" value="ECO:0007669"/>
    <property type="project" value="UniProtKB-KW"/>
</dbReference>
<keyword evidence="2" id="KW-0808">Transferase</keyword>
<keyword evidence="5" id="KW-1185">Reference proteome</keyword>
<dbReference type="SUPFAM" id="SSF82199">
    <property type="entry name" value="SET domain"/>
    <property type="match status" value="1"/>
</dbReference>
<dbReference type="Proteomes" id="UP000736335">
    <property type="component" value="Unassembled WGS sequence"/>
</dbReference>
<evidence type="ECO:0008006" key="6">
    <source>
        <dbReference type="Google" id="ProtNLM"/>
    </source>
</evidence>
<organism evidence="4 5">
    <name type="scientific">Thelephora terrestris</name>
    <dbReference type="NCBI Taxonomy" id="56493"/>
    <lineage>
        <taxon>Eukaryota</taxon>
        <taxon>Fungi</taxon>
        <taxon>Dikarya</taxon>
        <taxon>Basidiomycota</taxon>
        <taxon>Agaricomycotina</taxon>
        <taxon>Agaricomycetes</taxon>
        <taxon>Thelephorales</taxon>
        <taxon>Thelephoraceae</taxon>
        <taxon>Thelephora</taxon>
    </lineage>
</organism>
<keyword evidence="1" id="KW-0489">Methyltransferase</keyword>